<reference evidence="1 2" key="1">
    <citation type="submission" date="2019-11" db="EMBL/GenBank/DDBJ databases">
        <title>Draft Genome Sequence of Plant Growth-Promoting Rhizosphere-Associated Bacteria.</title>
        <authorList>
            <person name="Vasilyev I.Y."/>
            <person name="Radchenko V."/>
            <person name="Ilnitskaya E.V."/>
        </authorList>
    </citation>
    <scope>NUCLEOTIDE SEQUENCE [LARGE SCALE GENOMIC DNA]</scope>
    <source>
        <strain evidence="1 2">VRA_MhP_f</strain>
    </source>
</reference>
<sequence length="262" mass="30416">MATQFEKLKSELAELDKMGYQLYISMHKECNQIEDDVIATLEEKGFKFVSFSTEYQDWYTKSYRVISQVIKERLSEFESLYKGDPKRKDVTFMNYSITDYLLGLQQTNGRGDVTRSRKDAIGKMEMQYKILSSARERFKSVLFDIKDIVQADIFDSELDTSRELNKKGFVRAAGAVTGVILEKHLAHICSLHEIKPKKAHPSISEYNQALKDSEIIDTPMWRFIQHLGDIRNLCDHSKEREPKKDEINDFITGVDKVTKTVF</sequence>
<dbReference type="Proteomes" id="UP000461948">
    <property type="component" value="Unassembled WGS sequence"/>
</dbReference>
<name>A0A7X2MK65_ENTAG</name>
<comment type="caution">
    <text evidence="1">The sequence shown here is derived from an EMBL/GenBank/DDBJ whole genome shotgun (WGS) entry which is preliminary data.</text>
</comment>
<proteinExistence type="predicted"/>
<evidence type="ECO:0000313" key="1">
    <source>
        <dbReference type="EMBL" id="MSE14609.1"/>
    </source>
</evidence>
<accession>A0A7X2MK65</accession>
<dbReference type="EMBL" id="WKLC01000148">
    <property type="protein sequence ID" value="MSE14609.1"/>
    <property type="molecule type" value="Genomic_DNA"/>
</dbReference>
<protein>
    <recommendedName>
        <fullName evidence="3">DUF4145 domain-containing protein</fullName>
    </recommendedName>
</protein>
<gene>
    <name evidence="1" type="ORF">GKC49_05485</name>
</gene>
<organism evidence="1 2">
    <name type="scientific">Enterobacter agglomerans</name>
    <name type="common">Erwinia herbicola</name>
    <name type="synonym">Pantoea agglomerans</name>
    <dbReference type="NCBI Taxonomy" id="549"/>
    <lineage>
        <taxon>Bacteria</taxon>
        <taxon>Pseudomonadati</taxon>
        <taxon>Pseudomonadota</taxon>
        <taxon>Gammaproteobacteria</taxon>
        <taxon>Enterobacterales</taxon>
        <taxon>Erwiniaceae</taxon>
        <taxon>Pantoea</taxon>
        <taxon>Pantoea agglomerans group</taxon>
    </lineage>
</organism>
<dbReference type="AlphaFoldDB" id="A0A7X2MK65"/>
<evidence type="ECO:0000313" key="2">
    <source>
        <dbReference type="Proteomes" id="UP000461948"/>
    </source>
</evidence>
<evidence type="ECO:0008006" key="3">
    <source>
        <dbReference type="Google" id="ProtNLM"/>
    </source>
</evidence>